<keyword evidence="1" id="KW-0175">Coiled coil</keyword>
<reference evidence="3" key="1">
    <citation type="submission" date="2014-12" db="EMBL/GenBank/DDBJ databases">
        <title>Genome Sequence of Valsa Canker Pathogens Uncovers a Specific Adaption of Colonization on Woody Bark.</title>
        <authorList>
            <person name="Yin Z."/>
            <person name="Liu H."/>
            <person name="Gao X."/>
            <person name="Li Z."/>
            <person name="Song N."/>
            <person name="Ke X."/>
            <person name="Dai Q."/>
            <person name="Wu Y."/>
            <person name="Sun Y."/>
            <person name="Xu J.-R."/>
            <person name="Kang Z.K."/>
            <person name="Wang L."/>
            <person name="Huang L."/>
        </authorList>
    </citation>
    <scope>NUCLEOTIDE SEQUENCE [LARGE SCALE GENOMIC DNA]</scope>
    <source>
        <strain evidence="3">SXYL134</strain>
    </source>
</reference>
<evidence type="ECO:0000313" key="2">
    <source>
        <dbReference type="EMBL" id="KUI58431.1"/>
    </source>
</evidence>
<accession>A0A194V3L1</accession>
<organism evidence="2 3">
    <name type="scientific">Cytospora mali</name>
    <name type="common">Apple Valsa canker fungus</name>
    <name type="synonym">Valsa mali</name>
    <dbReference type="NCBI Taxonomy" id="578113"/>
    <lineage>
        <taxon>Eukaryota</taxon>
        <taxon>Fungi</taxon>
        <taxon>Dikarya</taxon>
        <taxon>Ascomycota</taxon>
        <taxon>Pezizomycotina</taxon>
        <taxon>Sordariomycetes</taxon>
        <taxon>Sordariomycetidae</taxon>
        <taxon>Diaporthales</taxon>
        <taxon>Cytosporaceae</taxon>
        <taxon>Cytospora</taxon>
    </lineage>
</organism>
<gene>
    <name evidence="2" type="ORF">VP1G_11018</name>
</gene>
<dbReference type="AlphaFoldDB" id="A0A194V3L1"/>
<protein>
    <submittedName>
        <fullName evidence="2">Uncharacterized protein</fullName>
    </submittedName>
</protein>
<evidence type="ECO:0000313" key="3">
    <source>
        <dbReference type="Proteomes" id="UP000078576"/>
    </source>
</evidence>
<proteinExistence type="predicted"/>
<feature type="coiled-coil region" evidence="1">
    <location>
        <begin position="115"/>
        <end position="142"/>
    </location>
</feature>
<keyword evidence="3" id="KW-1185">Reference proteome</keyword>
<sequence>MTSNWRQNLSTSLPDILGPLLGSLVLKAAPPNRVLRKAAQPRQPQVLPALQRLPEVVRHAGRVLAQHGRVVVAQRAGDTPGEQGRQGVAHDGAAQAEDLVGDGARLDEDALLLDEVDQERVLEEAEAVADAARAQEHRVEEVVVRRRAVPQRLARVEEEGHALGHALVRQLLAEPEQLRQHVGQRPAQVLLPDEVVARQEVRELHLGGDGVVHVLHYRLLVPGP</sequence>
<dbReference type="EMBL" id="KN714713">
    <property type="protein sequence ID" value="KUI58431.1"/>
    <property type="molecule type" value="Genomic_DNA"/>
</dbReference>
<name>A0A194V3L1_CYTMA</name>
<evidence type="ECO:0000256" key="1">
    <source>
        <dbReference type="SAM" id="Coils"/>
    </source>
</evidence>
<dbReference type="Proteomes" id="UP000078576">
    <property type="component" value="Unassembled WGS sequence"/>
</dbReference>